<feature type="binding site" evidence="6">
    <location>
        <position position="243"/>
    </location>
    <ligand>
        <name>ATP</name>
        <dbReference type="ChEBI" id="CHEBI:30616"/>
    </ligand>
</feature>
<feature type="transmembrane region" description="Helical" evidence="7">
    <location>
        <begin position="327"/>
        <end position="348"/>
    </location>
</feature>
<dbReference type="EMBL" id="PGGS01000132">
    <property type="protein sequence ID" value="PNH08390.1"/>
    <property type="molecule type" value="Genomic_DNA"/>
</dbReference>
<sequence length="645" mass="67174">MTTATATTMAGAPSPTSTARAVTVMAATPAADMSAALRQQQMVAKAGNGGGVTARAPPAAPGATPPRHGISAGIVGVAAKYRSEEALRPGLQQLNGAAAPTTAVANQHALQLALLHVATAEVDAAAATAVASGASSADEAAFPSLDRRHPPCEQPLAEDLQAYFMGITDSIMRGAELQRPNLPIDESAQQQGSWGRAQEMARAIQLLHAELRDPDLDVHTVIGCGSYGVVYSGVWRGLHVAVKTLVVPAAAAGMEGVLGLAGRDAHARQRAVLEAAISLSMSHPNVVGEVVGMGGKGRVRRVRMAVQWGGVHVKASGLGALAAVNRVAVLGFLVGAALVSYQGMQIALSRPRLMEGVKLFEVNYDSLFAIPIVVFGFNCHSTVVSIFHELEEVPDRLVSVLPSSPSAYRRFRYVPRPSSRKLVGMLGVIMSSTGLIMLVYVMVGATGYLAFPGSVNSNILVSFPQDDVPVQIARAAISLIVLGSYPLTHHPARAGFEHLVKPGSSEGGSPPHPLVSLAFTLVFVLGSTAVAEVVTDLGLVLHLLGGLCISFIIFFLPGLLLINAAILKYARTVLDVPVVLEEDGSVRAGNLKQPLLARLQSAREKGIKKSGMMYAPRLSWLFGTALLALSVLVAGVALVTVVLGG</sequence>
<feature type="transmembrane region" description="Helical" evidence="7">
    <location>
        <begin position="422"/>
        <end position="451"/>
    </location>
</feature>
<evidence type="ECO:0000256" key="2">
    <source>
        <dbReference type="ARBA" id="ARBA00022692"/>
    </source>
</evidence>
<evidence type="ECO:0000259" key="8">
    <source>
        <dbReference type="Pfam" id="PF01490"/>
    </source>
</evidence>
<dbReference type="InterPro" id="IPR011009">
    <property type="entry name" value="Kinase-like_dom_sf"/>
</dbReference>
<evidence type="ECO:0000256" key="6">
    <source>
        <dbReference type="PROSITE-ProRule" id="PRU10141"/>
    </source>
</evidence>
<dbReference type="GO" id="GO:0016020">
    <property type="term" value="C:membrane"/>
    <property type="evidence" value="ECO:0007669"/>
    <property type="project" value="UniProtKB-SubCell"/>
</dbReference>
<keyword evidence="3" id="KW-0029">Amino-acid transport</keyword>
<keyword evidence="5 7" id="KW-0472">Membrane</keyword>
<dbReference type="PANTHER" id="PTHR22950">
    <property type="entry name" value="AMINO ACID TRANSPORTER"/>
    <property type="match status" value="1"/>
</dbReference>
<dbReference type="SUPFAM" id="SSF56112">
    <property type="entry name" value="Protein kinase-like (PK-like)"/>
    <property type="match status" value="1"/>
</dbReference>
<evidence type="ECO:0000256" key="5">
    <source>
        <dbReference type="ARBA" id="ARBA00023136"/>
    </source>
</evidence>
<evidence type="ECO:0000256" key="4">
    <source>
        <dbReference type="ARBA" id="ARBA00022989"/>
    </source>
</evidence>
<dbReference type="Proteomes" id="UP000236333">
    <property type="component" value="Unassembled WGS sequence"/>
</dbReference>
<gene>
    <name evidence="9" type="ORF">TSOC_005089</name>
</gene>
<dbReference type="AlphaFoldDB" id="A0A2J8A7C5"/>
<feature type="transmembrane region" description="Helical" evidence="7">
    <location>
        <begin position="368"/>
        <end position="387"/>
    </location>
</feature>
<keyword evidence="4 7" id="KW-1133">Transmembrane helix</keyword>
<dbReference type="InterPro" id="IPR013057">
    <property type="entry name" value="AA_transpt_TM"/>
</dbReference>
<keyword evidence="3" id="KW-0813">Transport</keyword>
<dbReference type="Pfam" id="PF01490">
    <property type="entry name" value="Aa_trans"/>
    <property type="match status" value="1"/>
</dbReference>
<protein>
    <submittedName>
        <fullName evidence="9">Putative sodium-coupled neutral amino acid transporter 7</fullName>
    </submittedName>
</protein>
<proteinExistence type="predicted"/>
<keyword evidence="10" id="KW-1185">Reference proteome</keyword>
<dbReference type="InterPro" id="IPR017441">
    <property type="entry name" value="Protein_kinase_ATP_BS"/>
</dbReference>
<comment type="subcellular location">
    <subcellularLocation>
        <location evidence="1">Membrane</location>
        <topology evidence="1">Multi-pass membrane protein</topology>
    </subcellularLocation>
</comment>
<dbReference type="PROSITE" id="PS00107">
    <property type="entry name" value="PROTEIN_KINASE_ATP"/>
    <property type="match status" value="1"/>
</dbReference>
<accession>A0A2J8A7C5</accession>
<keyword evidence="2 7" id="KW-0812">Transmembrane</keyword>
<keyword evidence="6" id="KW-0547">Nucleotide-binding</keyword>
<evidence type="ECO:0000313" key="9">
    <source>
        <dbReference type="EMBL" id="PNH08390.1"/>
    </source>
</evidence>
<evidence type="ECO:0000256" key="1">
    <source>
        <dbReference type="ARBA" id="ARBA00004141"/>
    </source>
</evidence>
<organism evidence="9 10">
    <name type="scientific">Tetrabaena socialis</name>
    <dbReference type="NCBI Taxonomy" id="47790"/>
    <lineage>
        <taxon>Eukaryota</taxon>
        <taxon>Viridiplantae</taxon>
        <taxon>Chlorophyta</taxon>
        <taxon>core chlorophytes</taxon>
        <taxon>Chlorophyceae</taxon>
        <taxon>CS clade</taxon>
        <taxon>Chlamydomonadales</taxon>
        <taxon>Tetrabaenaceae</taxon>
        <taxon>Tetrabaena</taxon>
    </lineage>
</organism>
<comment type="caution">
    <text evidence="9">The sequence shown here is derived from an EMBL/GenBank/DDBJ whole genome shotgun (WGS) entry which is preliminary data.</text>
</comment>
<feature type="transmembrane region" description="Helical" evidence="7">
    <location>
        <begin position="618"/>
        <end position="643"/>
    </location>
</feature>
<feature type="transmembrane region" description="Helical" evidence="7">
    <location>
        <begin position="540"/>
        <end position="562"/>
    </location>
</feature>
<keyword evidence="6" id="KW-0067">ATP-binding</keyword>
<dbReference type="PANTHER" id="PTHR22950:SF652">
    <property type="entry name" value="TRANSMEMBRANE AMINO ACID TRANSPORTER FAMILY PROTEIN"/>
    <property type="match status" value="1"/>
</dbReference>
<dbReference type="GO" id="GO:0005524">
    <property type="term" value="F:ATP binding"/>
    <property type="evidence" value="ECO:0007669"/>
    <property type="project" value="UniProtKB-UniRule"/>
</dbReference>
<reference evidence="9 10" key="1">
    <citation type="journal article" date="2017" name="Mol. Biol. Evol.">
        <title>The 4-celled Tetrabaena socialis nuclear genome reveals the essential components for genetic control of cell number at the origin of multicellularity in the volvocine lineage.</title>
        <authorList>
            <person name="Featherston J."/>
            <person name="Arakaki Y."/>
            <person name="Hanschen E.R."/>
            <person name="Ferris P.J."/>
            <person name="Michod R.E."/>
            <person name="Olson B.J.S.C."/>
            <person name="Nozaki H."/>
            <person name="Durand P.M."/>
        </authorList>
    </citation>
    <scope>NUCLEOTIDE SEQUENCE [LARGE SCALE GENOMIC DNA]</scope>
    <source>
        <strain evidence="9 10">NIES-571</strain>
    </source>
</reference>
<dbReference type="GO" id="GO:0015179">
    <property type="term" value="F:L-amino acid transmembrane transporter activity"/>
    <property type="evidence" value="ECO:0007669"/>
    <property type="project" value="TreeGrafter"/>
</dbReference>
<evidence type="ECO:0000256" key="3">
    <source>
        <dbReference type="ARBA" id="ARBA00022970"/>
    </source>
</evidence>
<name>A0A2J8A7C5_9CHLO</name>
<dbReference type="OrthoDB" id="28208at2759"/>
<feature type="domain" description="Amino acid transporter transmembrane" evidence="8">
    <location>
        <begin position="422"/>
        <end position="563"/>
    </location>
</feature>
<dbReference type="Gene3D" id="3.30.200.20">
    <property type="entry name" value="Phosphorylase Kinase, domain 1"/>
    <property type="match status" value="1"/>
</dbReference>
<evidence type="ECO:0000256" key="7">
    <source>
        <dbReference type="SAM" id="Phobius"/>
    </source>
</evidence>
<evidence type="ECO:0000313" key="10">
    <source>
        <dbReference type="Proteomes" id="UP000236333"/>
    </source>
</evidence>